<dbReference type="InterPro" id="IPR050767">
    <property type="entry name" value="Sel1_AlgK"/>
</dbReference>
<dbReference type="Pfam" id="PF08238">
    <property type="entry name" value="Sel1"/>
    <property type="match status" value="2"/>
</dbReference>
<sequence length="320" mass="36747">MNRDDFNHLLANANSGKIEAVNKLHDLYATQDFTFKNFTKADIDHYLSLPDDSYTLFHIAYLICIFDKNVERTKEYLIKSIDKGCSQAYVLLALLVDYDVIEYESTFDELIKKSVKMKNSNAYIEQAGKLNGEKKIKLIKDAIKLGNRNGYHELGLHYHDSKKYKLAKKYYEKSIESGIHASHFNLGVMYREGEGVTKDPERAMKLFKTARKHGCNRAATTIGGMYLDKGNYDAAKKYLVEAMDNGDPMACYNLGLLHKMNDDIYEAMKCFVQGAIRGHEASKREAIMFGIHSLNITDHEIKQMCDLYEKTRHFGANDYY</sequence>
<dbReference type="PANTHER" id="PTHR11102:SF160">
    <property type="entry name" value="ERAD-ASSOCIATED E3 UBIQUITIN-PROTEIN LIGASE COMPONENT HRD3"/>
    <property type="match status" value="1"/>
</dbReference>
<dbReference type="PANTHER" id="PTHR11102">
    <property type="entry name" value="SEL-1-LIKE PROTEIN"/>
    <property type="match status" value="1"/>
</dbReference>
<dbReference type="EMBL" id="MN739357">
    <property type="protein sequence ID" value="QHT00619.1"/>
    <property type="molecule type" value="Genomic_DNA"/>
</dbReference>
<dbReference type="SMART" id="SM00671">
    <property type="entry name" value="SEL1"/>
    <property type="match status" value="4"/>
</dbReference>
<dbReference type="AlphaFoldDB" id="A0A6C0CAC3"/>
<evidence type="ECO:0000313" key="1">
    <source>
        <dbReference type="EMBL" id="QHT00619.1"/>
    </source>
</evidence>
<proteinExistence type="predicted"/>
<dbReference type="Pfam" id="PF13181">
    <property type="entry name" value="TPR_8"/>
    <property type="match status" value="2"/>
</dbReference>
<evidence type="ECO:0008006" key="2">
    <source>
        <dbReference type="Google" id="ProtNLM"/>
    </source>
</evidence>
<name>A0A6C0CAC3_9ZZZZ</name>
<dbReference type="Gene3D" id="1.25.40.10">
    <property type="entry name" value="Tetratricopeptide repeat domain"/>
    <property type="match status" value="1"/>
</dbReference>
<organism evidence="1">
    <name type="scientific">viral metagenome</name>
    <dbReference type="NCBI Taxonomy" id="1070528"/>
    <lineage>
        <taxon>unclassified sequences</taxon>
        <taxon>metagenomes</taxon>
        <taxon>organismal metagenomes</taxon>
    </lineage>
</organism>
<dbReference type="InterPro" id="IPR011990">
    <property type="entry name" value="TPR-like_helical_dom_sf"/>
</dbReference>
<dbReference type="InterPro" id="IPR019734">
    <property type="entry name" value="TPR_rpt"/>
</dbReference>
<dbReference type="SUPFAM" id="SSF81901">
    <property type="entry name" value="HCP-like"/>
    <property type="match status" value="1"/>
</dbReference>
<accession>A0A6C0CAC3</accession>
<dbReference type="InterPro" id="IPR006597">
    <property type="entry name" value="Sel1-like"/>
</dbReference>
<protein>
    <recommendedName>
        <fullName evidence="2">Sel1 repeat family protein</fullName>
    </recommendedName>
</protein>
<reference evidence="1" key="1">
    <citation type="journal article" date="2020" name="Nature">
        <title>Giant virus diversity and host interactions through global metagenomics.</title>
        <authorList>
            <person name="Schulz F."/>
            <person name="Roux S."/>
            <person name="Paez-Espino D."/>
            <person name="Jungbluth S."/>
            <person name="Walsh D.A."/>
            <person name="Denef V.J."/>
            <person name="McMahon K.D."/>
            <person name="Konstantinidis K.T."/>
            <person name="Eloe-Fadrosh E.A."/>
            <person name="Kyrpides N.C."/>
            <person name="Woyke T."/>
        </authorList>
    </citation>
    <scope>NUCLEOTIDE SEQUENCE</scope>
    <source>
        <strain evidence="1">GVMAG-M-3300020192-26</strain>
    </source>
</reference>